<gene>
    <name evidence="4" type="ordered locus">Ethha_0678</name>
</gene>
<dbReference type="HOGENOM" id="CLU_024920_1_2_9"/>
<name>E6U9Y1_ETHHY</name>
<feature type="domain" description="Bacterial sugar transferase" evidence="3">
    <location>
        <begin position="35"/>
        <end position="227"/>
    </location>
</feature>
<dbReference type="AlphaFoldDB" id="E6U9Y1"/>
<dbReference type="EMBL" id="CP002400">
    <property type="protein sequence ID" value="ADU26247.1"/>
    <property type="molecule type" value="Genomic_DNA"/>
</dbReference>
<dbReference type="KEGG" id="eha:Ethha_0678"/>
<feature type="transmembrane region" description="Helical" evidence="2">
    <location>
        <begin position="37"/>
        <end position="61"/>
    </location>
</feature>
<sequence length="244" mass="27475">MLQEPFGRFARAMQNEALAPYKTHLARHRAGQAAKRALDVFAALVCLLIPLPLYLAAAVAVKCTSPGPVFYRQLRVGRMGRPFWVLKFRTMRVGADRSGEITVGSGDVRITAVGKVLRASNFDEFPQFWQVLMGEMSIIGVRPEVPHYVEHYTPEDFATLLLRPGMTSPVAIAYRHENDLLAGAADPEDCYIHEILPAKMAINREYVRGFSFGNDWRILGRTFRCLFEKDELLEQKRHGGPATK</sequence>
<keyword evidence="4" id="KW-0808">Transferase</keyword>
<evidence type="ECO:0000256" key="2">
    <source>
        <dbReference type="SAM" id="Phobius"/>
    </source>
</evidence>
<dbReference type="PANTHER" id="PTHR30576:SF20">
    <property type="entry name" value="QUINOVOSAMINEPHOSPHOTRANSFERAE-RELATED"/>
    <property type="match status" value="1"/>
</dbReference>
<dbReference type="eggNOG" id="COG2148">
    <property type="taxonomic scope" value="Bacteria"/>
</dbReference>
<dbReference type="Proteomes" id="UP000001551">
    <property type="component" value="Chromosome"/>
</dbReference>
<evidence type="ECO:0000313" key="5">
    <source>
        <dbReference type="Proteomes" id="UP000001551"/>
    </source>
</evidence>
<evidence type="ECO:0000313" key="4">
    <source>
        <dbReference type="EMBL" id="ADU26247.1"/>
    </source>
</evidence>
<dbReference type="PANTHER" id="PTHR30576">
    <property type="entry name" value="COLANIC BIOSYNTHESIS UDP-GLUCOSE LIPID CARRIER TRANSFERASE"/>
    <property type="match status" value="1"/>
</dbReference>
<evidence type="ECO:0000259" key="3">
    <source>
        <dbReference type="Pfam" id="PF02397"/>
    </source>
</evidence>
<dbReference type="GO" id="GO:0016780">
    <property type="term" value="F:phosphotransferase activity, for other substituted phosphate groups"/>
    <property type="evidence" value="ECO:0007669"/>
    <property type="project" value="TreeGrafter"/>
</dbReference>
<comment type="similarity">
    <text evidence="1">Belongs to the bacterial sugar transferase family.</text>
</comment>
<organism evidence="4 5">
    <name type="scientific">Ethanoligenens harbinense (strain DSM 18485 / JCM 12961 / CGMCC 1.5033 / YUAN-3)</name>
    <dbReference type="NCBI Taxonomy" id="663278"/>
    <lineage>
        <taxon>Bacteria</taxon>
        <taxon>Bacillati</taxon>
        <taxon>Bacillota</taxon>
        <taxon>Clostridia</taxon>
        <taxon>Eubacteriales</taxon>
        <taxon>Oscillospiraceae</taxon>
        <taxon>Ethanoligenens</taxon>
    </lineage>
</organism>
<protein>
    <submittedName>
        <fullName evidence="4">Sugar transferase</fullName>
    </submittedName>
</protein>
<dbReference type="STRING" id="663278.Ethha_0678"/>
<dbReference type="Pfam" id="PF02397">
    <property type="entry name" value="Bac_transf"/>
    <property type="match status" value="1"/>
</dbReference>
<keyword evidence="2" id="KW-0472">Membrane</keyword>
<keyword evidence="2" id="KW-1133">Transmembrane helix</keyword>
<reference evidence="4 5" key="1">
    <citation type="submission" date="2010-12" db="EMBL/GenBank/DDBJ databases">
        <title>Complete sequence of Ethanoligenens harbinense YUAN-3.</title>
        <authorList>
            <person name="Lucas S."/>
            <person name="Copeland A."/>
            <person name="Lapidus A."/>
            <person name="Cheng J.-F."/>
            <person name="Bruce D."/>
            <person name="Goodwin L."/>
            <person name="Pitluck S."/>
            <person name="Chertkov O."/>
            <person name="Misra M."/>
            <person name="Detter J.C."/>
            <person name="Han C."/>
            <person name="Tapia R."/>
            <person name="Land M."/>
            <person name="Hauser L."/>
            <person name="Jeffries C."/>
            <person name="Kyrpides N."/>
            <person name="Ivanova N."/>
            <person name="Mikhailova N."/>
            <person name="Wang A."/>
            <person name="Mouttaki H."/>
            <person name="He Z."/>
            <person name="Zhou J."/>
            <person name="Hemme C.L."/>
            <person name="Woyke T."/>
        </authorList>
    </citation>
    <scope>NUCLEOTIDE SEQUENCE [LARGE SCALE GENOMIC DNA]</scope>
    <source>
        <strain evidence="5">DSM 18485 / JCM 12961 / CGMCC 1.5033 / YUAN-3</strain>
    </source>
</reference>
<keyword evidence="5" id="KW-1185">Reference proteome</keyword>
<proteinExistence type="inferred from homology"/>
<evidence type="ECO:0000256" key="1">
    <source>
        <dbReference type="ARBA" id="ARBA00006464"/>
    </source>
</evidence>
<dbReference type="InterPro" id="IPR003362">
    <property type="entry name" value="Bact_transf"/>
</dbReference>
<accession>E6U9Y1</accession>
<keyword evidence="2" id="KW-0812">Transmembrane</keyword>